<organism evidence="2 4">
    <name type="scientific">Staphylococcus succinus</name>
    <dbReference type="NCBI Taxonomy" id="61015"/>
    <lineage>
        <taxon>Bacteria</taxon>
        <taxon>Bacillati</taxon>
        <taxon>Bacillota</taxon>
        <taxon>Bacilli</taxon>
        <taxon>Bacillales</taxon>
        <taxon>Staphylococcaceae</taxon>
        <taxon>Staphylococcus</taxon>
    </lineage>
</organism>
<accession>A0A9Q6MVA8</accession>
<dbReference type="EMBL" id="PZFR01000103">
    <property type="protein sequence ID" value="PTI66768.1"/>
    <property type="molecule type" value="Genomic_DNA"/>
</dbReference>
<evidence type="ECO:0000313" key="1">
    <source>
        <dbReference type="EMBL" id="PTI66768.1"/>
    </source>
</evidence>
<name>A0A9Q6MVA8_9STAP</name>
<dbReference type="RefSeq" id="WP_046837750.1">
    <property type="nucleotide sequence ID" value="NZ_CP018199.1"/>
</dbReference>
<comment type="caution">
    <text evidence="2">The sequence shown here is derived from an EMBL/GenBank/DDBJ whole genome shotgun (WGS) entry which is preliminary data.</text>
</comment>
<dbReference type="Pfam" id="PF02585">
    <property type="entry name" value="PIG-L"/>
    <property type="match status" value="1"/>
</dbReference>
<gene>
    <name evidence="2" type="primary">bshB2</name>
    <name evidence="1" type="ORF">BU057_11735</name>
    <name evidence="2" type="ORF">BU058_04070</name>
</gene>
<dbReference type="AlphaFoldDB" id="A0A9Q6MVA8"/>
<dbReference type="Gene3D" id="3.40.50.10320">
    <property type="entry name" value="LmbE-like"/>
    <property type="match status" value="1"/>
</dbReference>
<dbReference type="GO" id="GO:0016811">
    <property type="term" value="F:hydrolase activity, acting on carbon-nitrogen (but not peptide) bonds, in linear amides"/>
    <property type="evidence" value="ECO:0007669"/>
    <property type="project" value="TreeGrafter"/>
</dbReference>
<dbReference type="Proteomes" id="UP000240859">
    <property type="component" value="Unassembled WGS sequence"/>
</dbReference>
<sequence>MAEESQVLVIFPHPDDESFSSAGTLARYIDNGIPVTYACLTLGQMGRNLGNPPFATRESLPNIREKELENAMEAIGITDLRKMGLRDKTVEFEPHDEMDAMVKSLIDELNPSVIISFYPQFAVHPDHEATAEAVVRTVGRMPESERPRLQLVAFSNDAPEKLGEPDILNEISDYKEVKLRAFEAHASQTGPFLEQLATPDVPGEKVHSFLEVEPYWTYNFES</sequence>
<proteinExistence type="predicted"/>
<keyword evidence="3" id="KW-1185">Reference proteome</keyword>
<reference evidence="2" key="2">
    <citation type="submission" date="2018-03" db="EMBL/GenBank/DDBJ databases">
        <authorList>
            <person name="Naushad S."/>
        </authorList>
    </citation>
    <scope>NUCLEOTIDE SEQUENCE</scope>
    <source>
        <strain evidence="1">SNUC 1084</strain>
        <strain evidence="2">SNUC 1231</strain>
    </source>
</reference>
<dbReference type="Proteomes" id="UP000241960">
    <property type="component" value="Unassembled WGS sequence"/>
</dbReference>
<dbReference type="InterPro" id="IPR003737">
    <property type="entry name" value="GlcNAc_PI_deacetylase-related"/>
</dbReference>
<evidence type="ECO:0000313" key="3">
    <source>
        <dbReference type="Proteomes" id="UP000240859"/>
    </source>
</evidence>
<evidence type="ECO:0000313" key="4">
    <source>
        <dbReference type="Proteomes" id="UP000241960"/>
    </source>
</evidence>
<dbReference type="EMBL" id="PZFQ01000009">
    <property type="protein sequence ID" value="PTI76614.1"/>
    <property type="molecule type" value="Genomic_DNA"/>
</dbReference>
<reference evidence="3 4" key="1">
    <citation type="journal article" date="2016" name="Front. Microbiol.">
        <title>Comprehensive Phylogenetic Analysis of Bovine Non-aureus Staphylococci Species Based on Whole-Genome Sequencing.</title>
        <authorList>
            <person name="Naushad S."/>
            <person name="Barkema H.W."/>
            <person name="Luby C."/>
            <person name="Condas L.A."/>
            <person name="Nobrega D.B."/>
            <person name="Carson D.A."/>
            <person name="De Buck J."/>
        </authorList>
    </citation>
    <scope>NUCLEOTIDE SEQUENCE [LARGE SCALE GENOMIC DNA]</scope>
    <source>
        <strain evidence="1 3">SNUC 1084</strain>
        <strain evidence="2 4">SNUC 1231</strain>
    </source>
</reference>
<dbReference type="SUPFAM" id="SSF102588">
    <property type="entry name" value="LmbE-like"/>
    <property type="match status" value="1"/>
</dbReference>
<dbReference type="InterPro" id="IPR024078">
    <property type="entry name" value="LmbE-like_dom_sf"/>
</dbReference>
<protein>
    <submittedName>
        <fullName evidence="2">Bacillithiol biosynthesis deacetylase BshB2</fullName>
    </submittedName>
</protein>
<dbReference type="PANTHER" id="PTHR12993">
    <property type="entry name" value="N-ACETYLGLUCOSAMINYL-PHOSPHATIDYLINOSITOL DE-N-ACETYLASE-RELATED"/>
    <property type="match status" value="1"/>
</dbReference>
<dbReference type="InterPro" id="IPR023841">
    <property type="entry name" value="BshB2"/>
</dbReference>
<dbReference type="GeneID" id="93721372"/>
<evidence type="ECO:0000313" key="2">
    <source>
        <dbReference type="EMBL" id="PTI76614.1"/>
    </source>
</evidence>
<dbReference type="NCBIfam" id="TIGR04000">
    <property type="entry name" value="thiol_BshB2"/>
    <property type="match status" value="1"/>
</dbReference>
<dbReference type="PANTHER" id="PTHR12993:SF27">
    <property type="entry name" value="N-ACETYL-ALPHA-D-GLUCOSAMINYL L-MALATE DEACETYLASE 2-RELATED"/>
    <property type="match status" value="1"/>
</dbReference>